<dbReference type="SUPFAM" id="SSF56281">
    <property type="entry name" value="Metallo-hydrolase/oxidoreductase"/>
    <property type="match status" value="1"/>
</dbReference>
<dbReference type="Pfam" id="PF19583">
    <property type="entry name" value="ODP"/>
    <property type="match status" value="1"/>
</dbReference>
<evidence type="ECO:0000313" key="3">
    <source>
        <dbReference type="Proteomes" id="UP000199032"/>
    </source>
</evidence>
<dbReference type="InterPro" id="IPR001279">
    <property type="entry name" value="Metallo-B-lactamas"/>
</dbReference>
<dbReference type="AlphaFoldDB" id="A0A0S4LDX0"/>
<dbReference type="OrthoDB" id="9812260at2"/>
<dbReference type="PANTHER" id="PTHR43041:SF1">
    <property type="entry name" value="METALLO-BETA-LACTAMASE DOMAIN-CONTAINING PROTEIN"/>
    <property type="match status" value="1"/>
</dbReference>
<organism evidence="2 3">
    <name type="scientific">Candidatus Nitrospira nitrosa</name>
    <dbReference type="NCBI Taxonomy" id="1742972"/>
    <lineage>
        <taxon>Bacteria</taxon>
        <taxon>Pseudomonadati</taxon>
        <taxon>Nitrospirota</taxon>
        <taxon>Nitrospiria</taxon>
        <taxon>Nitrospirales</taxon>
        <taxon>Nitrospiraceae</taxon>
        <taxon>Nitrospira</taxon>
    </lineage>
</organism>
<evidence type="ECO:0000259" key="1">
    <source>
        <dbReference type="SMART" id="SM00849"/>
    </source>
</evidence>
<dbReference type="STRING" id="1742972.COMA1_11511"/>
<evidence type="ECO:0000313" key="2">
    <source>
        <dbReference type="EMBL" id="CUS34091.1"/>
    </source>
</evidence>
<protein>
    <recommendedName>
        <fullName evidence="1">Metallo-beta-lactamase domain-containing protein</fullName>
    </recommendedName>
</protein>
<sequence length="259" mass="28859">MQSKTLFNENGHQWIVIGRDPHKDAHVIDTNEYVIISRGQAMLLDPGGIQIFPQVLAELAKYVRVQDIRVIFASHQDPDISSSLAMWLDLNPGIKTYCSWLWTGFISHFSTGTAIELNAIPDEGMRIKIGDLGVEVEAIPAHYCHSSGNFSLYDPLAGILFSGDIGSALVPSHEAGLIVTDFDQHIQYMKGFHLRWMPSTTALRSWTQRIRALKPRMICPQHGSVFQGDMVTTLLDWLDSLEVGQWKGSTPSRDTAKAA</sequence>
<dbReference type="EMBL" id="CZQA01000001">
    <property type="protein sequence ID" value="CUS34091.1"/>
    <property type="molecule type" value="Genomic_DNA"/>
</dbReference>
<feature type="domain" description="Metallo-beta-lactamase" evidence="1">
    <location>
        <begin position="29"/>
        <end position="222"/>
    </location>
</feature>
<dbReference type="InterPro" id="IPR045761">
    <property type="entry name" value="ODP_dom"/>
</dbReference>
<dbReference type="Gene3D" id="3.60.15.10">
    <property type="entry name" value="Ribonuclease Z/Hydroxyacylglutathione hydrolase-like"/>
    <property type="match status" value="1"/>
</dbReference>
<proteinExistence type="predicted"/>
<dbReference type="RefSeq" id="WP_090745872.1">
    <property type="nucleotide sequence ID" value="NZ_CZQA01000001.1"/>
</dbReference>
<dbReference type="InterPro" id="IPR036866">
    <property type="entry name" value="RibonucZ/Hydroxyglut_hydro"/>
</dbReference>
<accession>A0A0S4LDX0</accession>
<reference evidence="2 3" key="1">
    <citation type="submission" date="2015-10" db="EMBL/GenBank/DDBJ databases">
        <authorList>
            <person name="Gilbert D.G."/>
        </authorList>
    </citation>
    <scope>NUCLEOTIDE SEQUENCE [LARGE SCALE GENOMIC DNA]</scope>
    <source>
        <strain evidence="2">COMA1</strain>
    </source>
</reference>
<name>A0A0S4LDX0_9BACT</name>
<dbReference type="Proteomes" id="UP000199032">
    <property type="component" value="Unassembled WGS sequence"/>
</dbReference>
<dbReference type="SMART" id="SM00849">
    <property type="entry name" value="Lactamase_B"/>
    <property type="match status" value="1"/>
</dbReference>
<keyword evidence="3" id="KW-1185">Reference proteome</keyword>
<dbReference type="CDD" id="cd07709">
    <property type="entry name" value="flavodiiron_proteins_MBL-fold"/>
    <property type="match status" value="1"/>
</dbReference>
<gene>
    <name evidence="2" type="ORF">COMA1_11511</name>
</gene>
<dbReference type="PANTHER" id="PTHR43041">
    <property type="entry name" value="HYDROLASE, METALLO-BETA-LACTAMASE SUPERFAMILY"/>
    <property type="match status" value="1"/>
</dbReference>